<dbReference type="RefSeq" id="WP_183394665.1">
    <property type="nucleotide sequence ID" value="NZ_JACIDR010000002.1"/>
</dbReference>
<comment type="caution">
    <text evidence="1">The sequence shown here is derived from an EMBL/GenBank/DDBJ whole genome shotgun (WGS) entry which is preliminary data.</text>
</comment>
<accession>A0A7W6GED9</accession>
<organism evidence="1 2">
    <name type="scientific">Hansschlegelia beijingensis</name>
    <dbReference type="NCBI Taxonomy" id="1133344"/>
    <lineage>
        <taxon>Bacteria</taxon>
        <taxon>Pseudomonadati</taxon>
        <taxon>Pseudomonadota</taxon>
        <taxon>Alphaproteobacteria</taxon>
        <taxon>Hyphomicrobiales</taxon>
        <taxon>Methylopilaceae</taxon>
        <taxon>Hansschlegelia</taxon>
    </lineage>
</organism>
<protein>
    <recommendedName>
        <fullName evidence="3">Phage tail protein</fullName>
    </recommendedName>
</protein>
<gene>
    <name evidence="1" type="ORF">GGR24_001438</name>
</gene>
<reference evidence="1 2" key="1">
    <citation type="submission" date="2020-08" db="EMBL/GenBank/DDBJ databases">
        <title>Genomic Encyclopedia of Type Strains, Phase IV (KMG-IV): sequencing the most valuable type-strain genomes for metagenomic binning, comparative biology and taxonomic classification.</title>
        <authorList>
            <person name="Goeker M."/>
        </authorList>
    </citation>
    <scope>NUCLEOTIDE SEQUENCE [LARGE SCALE GENOMIC DNA]</scope>
    <source>
        <strain evidence="1 2">DSM 25481</strain>
    </source>
</reference>
<evidence type="ECO:0008006" key="3">
    <source>
        <dbReference type="Google" id="ProtNLM"/>
    </source>
</evidence>
<dbReference type="Pfam" id="PF06199">
    <property type="entry name" value="Phage_tail_2"/>
    <property type="match status" value="1"/>
</dbReference>
<dbReference type="Proteomes" id="UP000528964">
    <property type="component" value="Unassembled WGS sequence"/>
</dbReference>
<dbReference type="AlphaFoldDB" id="A0A7W6GED9"/>
<proteinExistence type="predicted"/>
<dbReference type="InterPro" id="IPR011855">
    <property type="entry name" value="Phgtail_TP901_1"/>
</dbReference>
<name>A0A7W6GED9_9HYPH</name>
<dbReference type="EMBL" id="JACIDR010000002">
    <property type="protein sequence ID" value="MBB3972781.1"/>
    <property type="molecule type" value="Genomic_DNA"/>
</dbReference>
<sequence>MADDKIRRGTLLTIKVGDGASPEVFTKICGLQTKSFNQSANMSEHVPTNCANPDAVKAVRRIKQSKGAELTGSGYFLSENRATLQVLFDSPDASNVRIAVEVPLADGGGWYEGLFHLSTFSVTGGDETMLEAEMTWQSDGDYAWTDATA</sequence>
<keyword evidence="2" id="KW-1185">Reference proteome</keyword>
<evidence type="ECO:0000313" key="2">
    <source>
        <dbReference type="Proteomes" id="UP000528964"/>
    </source>
</evidence>
<evidence type="ECO:0000313" key="1">
    <source>
        <dbReference type="EMBL" id="MBB3972781.1"/>
    </source>
</evidence>